<evidence type="ECO:0000313" key="2">
    <source>
        <dbReference type="Proteomes" id="UP001055149"/>
    </source>
</evidence>
<name>A0ABQ5JJD5_9LACO</name>
<reference evidence="1" key="1">
    <citation type="journal article" date="2022" name="Int. J. Syst. Evol. Microbiol.">
        <title>A novel species of lactic acid bacteria, Ligilactobacillus pabuli sp. nov., isolated from alfalfa silage.</title>
        <authorList>
            <person name="Tohno M."/>
            <person name="Tanizawa Y."/>
            <person name="Sawada H."/>
            <person name="Sakamoto M."/>
            <person name="Ohkuma M."/>
            <person name="Kobayashi H."/>
        </authorList>
    </citation>
    <scope>NUCLEOTIDE SEQUENCE</scope>
    <source>
        <strain evidence="1">AF129</strain>
    </source>
</reference>
<dbReference type="Proteomes" id="UP001055149">
    <property type="component" value="Unassembled WGS sequence"/>
</dbReference>
<dbReference type="RefSeq" id="WP_244054802.1">
    <property type="nucleotide sequence ID" value="NZ_BQXH01000005.1"/>
</dbReference>
<organism evidence="1 2">
    <name type="scientific">Ligilactobacillus pabuli</name>
    <dbReference type="NCBI Taxonomy" id="2886039"/>
    <lineage>
        <taxon>Bacteria</taxon>
        <taxon>Bacillati</taxon>
        <taxon>Bacillota</taxon>
        <taxon>Bacilli</taxon>
        <taxon>Lactobacillales</taxon>
        <taxon>Lactobacillaceae</taxon>
        <taxon>Ligilactobacillus</taxon>
    </lineage>
</organism>
<comment type="caution">
    <text evidence="1">The sequence shown here is derived from an EMBL/GenBank/DDBJ whole genome shotgun (WGS) entry which is preliminary data.</text>
</comment>
<proteinExistence type="predicted"/>
<keyword evidence="2" id="KW-1185">Reference proteome</keyword>
<protein>
    <submittedName>
        <fullName evidence="1">Uncharacterized protein</fullName>
    </submittedName>
</protein>
<sequence>MGKLGILGDASNEKRNQRIMKLRNAFNDEQVNTLQEAAQLTGYTVNTVAKWARDGDIPLVDEQTNQPVVTLTAANQRRINEQRQIEHLNYLSMIFNKQEAITIAACAQKMGYPEQTIISWAKEGDVPLLLGAGYGNQTVVPLNDTNTPAWA</sequence>
<gene>
    <name evidence="1" type="ORF">LPAF129_07150</name>
</gene>
<evidence type="ECO:0000313" key="1">
    <source>
        <dbReference type="EMBL" id="GKS81030.1"/>
    </source>
</evidence>
<dbReference type="EMBL" id="BQXH01000005">
    <property type="protein sequence ID" value="GKS81030.1"/>
    <property type="molecule type" value="Genomic_DNA"/>
</dbReference>
<accession>A0ABQ5JJD5</accession>